<dbReference type="OrthoDB" id="1559527at2759"/>
<dbReference type="AlphaFoldDB" id="A0A5N6RQ96"/>
<gene>
    <name evidence="1" type="ORF">FH972_018411</name>
</gene>
<accession>A0A5N6RQ96</accession>
<proteinExistence type="predicted"/>
<reference evidence="1 2" key="1">
    <citation type="submission" date="2019-06" db="EMBL/GenBank/DDBJ databases">
        <title>A chromosomal-level reference genome of Carpinus fangiana (Coryloideae, Betulaceae).</title>
        <authorList>
            <person name="Yang X."/>
            <person name="Wang Z."/>
            <person name="Zhang L."/>
            <person name="Hao G."/>
            <person name="Liu J."/>
            <person name="Yang Y."/>
        </authorList>
    </citation>
    <scope>NUCLEOTIDE SEQUENCE [LARGE SCALE GENOMIC DNA]</scope>
    <source>
        <strain evidence="1">Cfa_2016G</strain>
        <tissue evidence="1">Leaf</tissue>
    </source>
</reference>
<evidence type="ECO:0000313" key="1">
    <source>
        <dbReference type="EMBL" id="KAE8100516.1"/>
    </source>
</evidence>
<dbReference type="EMBL" id="CM017327">
    <property type="protein sequence ID" value="KAE8100516.1"/>
    <property type="molecule type" value="Genomic_DNA"/>
</dbReference>
<protein>
    <submittedName>
        <fullName evidence="1">Uncharacterized protein</fullName>
    </submittedName>
</protein>
<organism evidence="1 2">
    <name type="scientific">Carpinus fangiana</name>
    <dbReference type="NCBI Taxonomy" id="176857"/>
    <lineage>
        <taxon>Eukaryota</taxon>
        <taxon>Viridiplantae</taxon>
        <taxon>Streptophyta</taxon>
        <taxon>Embryophyta</taxon>
        <taxon>Tracheophyta</taxon>
        <taxon>Spermatophyta</taxon>
        <taxon>Magnoliopsida</taxon>
        <taxon>eudicotyledons</taxon>
        <taxon>Gunneridae</taxon>
        <taxon>Pentapetalae</taxon>
        <taxon>rosids</taxon>
        <taxon>fabids</taxon>
        <taxon>Fagales</taxon>
        <taxon>Betulaceae</taxon>
        <taxon>Carpinus</taxon>
    </lineage>
</organism>
<dbReference type="Proteomes" id="UP000327013">
    <property type="component" value="Chromosome 7"/>
</dbReference>
<keyword evidence="2" id="KW-1185">Reference proteome</keyword>
<name>A0A5N6RQ96_9ROSI</name>
<sequence length="104" mass="11393">MYLLNHHMDRGGVKMGLSMGEKMVAADFEPPLKPKKGGVTVIPPKRKLVKKMMFDSIASLLCLHRHPSPSDAGIISPPNKPTENVKNMKIFPHGGHQISAAISR</sequence>
<evidence type="ECO:0000313" key="2">
    <source>
        <dbReference type="Proteomes" id="UP000327013"/>
    </source>
</evidence>